<reference evidence="8" key="1">
    <citation type="journal article" date="2015" name="Genome Announc.">
        <title>Draft Genome Sequence of Tolypothrix boutellei Strain VB521301.</title>
        <authorList>
            <person name="Chandrababunaidu M.M."/>
            <person name="Singh D."/>
            <person name="Sen D."/>
            <person name="Bhan S."/>
            <person name="Das S."/>
            <person name="Gupta A."/>
            <person name="Adhikary S.P."/>
            <person name="Tripathy S."/>
        </authorList>
    </citation>
    <scope>NUCLEOTIDE SEQUENCE</scope>
    <source>
        <strain evidence="8">VB521301</strain>
    </source>
</reference>
<dbReference type="InterPro" id="IPR001123">
    <property type="entry name" value="LeuE-type"/>
</dbReference>
<dbReference type="PANTHER" id="PTHR30086">
    <property type="entry name" value="ARGININE EXPORTER PROTEIN ARGO"/>
    <property type="match status" value="1"/>
</dbReference>
<evidence type="ECO:0000256" key="3">
    <source>
        <dbReference type="ARBA" id="ARBA00022692"/>
    </source>
</evidence>
<feature type="transmembrane region" description="Helical" evidence="6">
    <location>
        <begin position="41"/>
        <end position="66"/>
    </location>
</feature>
<keyword evidence="3 6" id="KW-0812">Transmembrane</keyword>
<proteinExistence type="predicted"/>
<comment type="subcellular location">
    <subcellularLocation>
        <location evidence="1">Cell membrane</location>
        <topology evidence="1">Multi-pass membrane protein</topology>
    </subcellularLocation>
</comment>
<name>A0A0C1QNW1_9CYAN</name>
<protein>
    <submittedName>
        <fullName evidence="7">LysE family translocator</fullName>
    </submittedName>
</protein>
<dbReference type="EMBL" id="JHEG02000059">
    <property type="protein sequence ID" value="KIE07199.1"/>
    <property type="molecule type" value="Genomic_DNA"/>
</dbReference>
<dbReference type="Pfam" id="PF01810">
    <property type="entry name" value="LysE"/>
    <property type="match status" value="1"/>
</dbReference>
<feature type="transmembrane region" description="Helical" evidence="6">
    <location>
        <begin position="72"/>
        <end position="92"/>
    </location>
</feature>
<feature type="transmembrane region" description="Helical" evidence="6">
    <location>
        <begin position="112"/>
        <end position="134"/>
    </location>
</feature>
<keyword evidence="4 6" id="KW-1133">Transmembrane helix</keyword>
<gene>
    <name evidence="8" type="ORF">DA73_0239245</name>
    <name evidence="7" type="ORF">DA73_0400030760</name>
</gene>
<accession>A0A0C1QNW1</accession>
<dbReference type="AlphaFoldDB" id="A0A0C1QNW1"/>
<evidence type="ECO:0000256" key="2">
    <source>
        <dbReference type="ARBA" id="ARBA00022475"/>
    </source>
</evidence>
<comment type="caution">
    <text evidence="8">The sequence shown here is derived from an EMBL/GenBank/DDBJ whole genome shotgun (WGS) entry which is preliminary data.</text>
</comment>
<evidence type="ECO:0000313" key="7">
    <source>
        <dbReference type="EMBL" id="KAF3889374.1"/>
    </source>
</evidence>
<dbReference type="EMBL" id="JHEG04000001">
    <property type="protein sequence ID" value="KAF3889374.1"/>
    <property type="molecule type" value="Genomic_DNA"/>
</dbReference>
<evidence type="ECO:0000313" key="8">
    <source>
        <dbReference type="EMBL" id="KIE07199.1"/>
    </source>
</evidence>
<reference evidence="7" key="2">
    <citation type="submission" date="2019-11" db="EMBL/GenBank/DDBJ databases">
        <title>Improved Assembly of Tolypothrix boutellei genome.</title>
        <authorList>
            <person name="Sarangi A.N."/>
            <person name="Mukherjee M."/>
            <person name="Ghosh S."/>
            <person name="Singh D."/>
            <person name="Das A."/>
            <person name="Kant S."/>
            <person name="Prusty A."/>
            <person name="Tripathy S."/>
        </authorList>
    </citation>
    <scope>NUCLEOTIDE SEQUENCE</scope>
    <source>
        <strain evidence="7">VB521301</strain>
    </source>
</reference>
<evidence type="ECO:0000256" key="4">
    <source>
        <dbReference type="ARBA" id="ARBA00022989"/>
    </source>
</evidence>
<dbReference type="PANTHER" id="PTHR30086:SF20">
    <property type="entry name" value="ARGININE EXPORTER PROTEIN ARGO-RELATED"/>
    <property type="match status" value="1"/>
</dbReference>
<keyword evidence="2" id="KW-1003">Cell membrane</keyword>
<keyword evidence="9" id="KW-1185">Reference proteome</keyword>
<sequence>MFEAQSFLAFLATSTLLIFAPGPDMLLVISRGFSQGSLAAIVSALGATTGIFVHTCLAAFGMSVLLQTSKTLFLVVKLVGAVYLIYLGIKLIQDKPNSLALKQQMPVSMRVVYAQGVFSSVLNPKLALFILAFLPQFVSSPNHSTIQIIILGLILGTQALMIFSLIGIFSSNIATLFIRNSQFSNYLRIATGGTLAFLGLNLAV</sequence>
<dbReference type="RefSeq" id="WP_038082156.1">
    <property type="nucleotide sequence ID" value="NZ_JHEG04000001.1"/>
</dbReference>
<dbReference type="GO" id="GO:0015171">
    <property type="term" value="F:amino acid transmembrane transporter activity"/>
    <property type="evidence" value="ECO:0007669"/>
    <property type="project" value="TreeGrafter"/>
</dbReference>
<dbReference type="PIRSF" id="PIRSF006324">
    <property type="entry name" value="LeuE"/>
    <property type="match status" value="1"/>
</dbReference>
<dbReference type="Proteomes" id="UP000029738">
    <property type="component" value="Unassembled WGS sequence"/>
</dbReference>
<organism evidence="8">
    <name type="scientific">Tolypothrix bouteillei VB521301</name>
    <dbReference type="NCBI Taxonomy" id="1479485"/>
    <lineage>
        <taxon>Bacteria</taxon>
        <taxon>Bacillati</taxon>
        <taxon>Cyanobacteriota</taxon>
        <taxon>Cyanophyceae</taxon>
        <taxon>Nostocales</taxon>
        <taxon>Tolypothrichaceae</taxon>
        <taxon>Tolypothrix</taxon>
    </lineage>
</organism>
<dbReference type="GO" id="GO:0005886">
    <property type="term" value="C:plasma membrane"/>
    <property type="evidence" value="ECO:0007669"/>
    <property type="project" value="UniProtKB-SubCell"/>
</dbReference>
<feature type="transmembrane region" description="Helical" evidence="6">
    <location>
        <begin position="6"/>
        <end position="29"/>
    </location>
</feature>
<evidence type="ECO:0000313" key="9">
    <source>
        <dbReference type="Proteomes" id="UP000029738"/>
    </source>
</evidence>
<evidence type="ECO:0000256" key="1">
    <source>
        <dbReference type="ARBA" id="ARBA00004651"/>
    </source>
</evidence>
<feature type="transmembrane region" description="Helical" evidence="6">
    <location>
        <begin position="186"/>
        <end position="203"/>
    </location>
</feature>
<keyword evidence="5 6" id="KW-0472">Membrane</keyword>
<evidence type="ECO:0000256" key="6">
    <source>
        <dbReference type="SAM" id="Phobius"/>
    </source>
</evidence>
<dbReference type="OrthoDB" id="9784202at2"/>
<feature type="transmembrane region" description="Helical" evidence="6">
    <location>
        <begin position="146"/>
        <end position="174"/>
    </location>
</feature>
<evidence type="ECO:0000256" key="5">
    <source>
        <dbReference type="ARBA" id="ARBA00023136"/>
    </source>
</evidence>